<dbReference type="InterPro" id="IPR000390">
    <property type="entry name" value="Small_drug/metabolite_transptr"/>
</dbReference>
<evidence type="ECO:0000313" key="10">
    <source>
        <dbReference type="Proteomes" id="UP000185772"/>
    </source>
</evidence>
<dbReference type="PANTHER" id="PTHR30561:SF1">
    <property type="entry name" value="MULTIDRUG TRANSPORTER EMRE"/>
    <property type="match status" value="1"/>
</dbReference>
<reference evidence="9 10" key="1">
    <citation type="submission" date="2016-12" db="EMBL/GenBank/DDBJ databases">
        <title>Genomic comparison of strains in the 'Actinomyces naeslundii' group.</title>
        <authorList>
            <person name="Mughal S.R."/>
            <person name="Do T."/>
            <person name="Gilbert S.C."/>
            <person name="Witherden E.A."/>
            <person name="Didelot X."/>
            <person name="Beighton D."/>
        </authorList>
    </citation>
    <scope>NUCLEOTIDE SEQUENCE [LARGE SCALE GENOMIC DNA]</scope>
    <source>
        <strain evidence="9 10">MMRCO6-1</strain>
    </source>
</reference>
<gene>
    <name evidence="9" type="ORF">BKH27_04480</name>
</gene>
<dbReference type="Proteomes" id="UP000185772">
    <property type="component" value="Unassembled WGS sequence"/>
</dbReference>
<dbReference type="Gene3D" id="1.10.3730.20">
    <property type="match status" value="1"/>
</dbReference>
<keyword evidence="6 8" id="KW-0472">Membrane</keyword>
<dbReference type="AlphaFoldDB" id="A0A1Q8W092"/>
<accession>A0A1Q8W092</accession>
<evidence type="ECO:0000256" key="3">
    <source>
        <dbReference type="ARBA" id="ARBA00022475"/>
    </source>
</evidence>
<feature type="transmembrane region" description="Helical" evidence="8">
    <location>
        <begin position="88"/>
        <end position="107"/>
    </location>
</feature>
<evidence type="ECO:0000313" key="9">
    <source>
        <dbReference type="EMBL" id="OLO54283.1"/>
    </source>
</evidence>
<name>A0A1Q8W092_9ACTO</name>
<dbReference type="InterPro" id="IPR037185">
    <property type="entry name" value="EmrE-like"/>
</dbReference>
<organism evidence="9 10">
    <name type="scientific">Actinomyces oris</name>
    <dbReference type="NCBI Taxonomy" id="544580"/>
    <lineage>
        <taxon>Bacteria</taxon>
        <taxon>Bacillati</taxon>
        <taxon>Actinomycetota</taxon>
        <taxon>Actinomycetes</taxon>
        <taxon>Actinomycetales</taxon>
        <taxon>Actinomycetaceae</taxon>
        <taxon>Actinomyces</taxon>
    </lineage>
</organism>
<feature type="transmembrane region" description="Helical" evidence="8">
    <location>
        <begin position="34"/>
        <end position="53"/>
    </location>
</feature>
<comment type="similarity">
    <text evidence="7">Belongs to the drug/metabolite transporter (DMT) superfamily. Small multidrug resistance (SMR) (TC 2.A.7.1) family.</text>
</comment>
<proteinExistence type="inferred from homology"/>
<sequence>MSRTSRAWGALLCAVVSEVSATLALKKALEVPEYYTVVLIGYALSFVFLSLVLRLGMALGVAYGIWGALGVALTSVLSVVLFGEPINITAVVGISFIVLGVLLVELGSQSHSASEGKDSTE</sequence>
<evidence type="ECO:0000256" key="7">
    <source>
        <dbReference type="RuleBase" id="RU003942"/>
    </source>
</evidence>
<keyword evidence="4 7" id="KW-0812">Transmembrane</keyword>
<keyword evidence="5 8" id="KW-1133">Transmembrane helix</keyword>
<feature type="transmembrane region" description="Helical" evidence="8">
    <location>
        <begin position="60"/>
        <end position="82"/>
    </location>
</feature>
<dbReference type="EMBL" id="MSKM01000014">
    <property type="protein sequence ID" value="OLO54283.1"/>
    <property type="molecule type" value="Genomic_DNA"/>
</dbReference>
<comment type="caution">
    <text evidence="9">The sequence shown here is derived from an EMBL/GenBank/DDBJ whole genome shotgun (WGS) entry which is preliminary data.</text>
</comment>
<evidence type="ECO:0000256" key="4">
    <source>
        <dbReference type="ARBA" id="ARBA00022692"/>
    </source>
</evidence>
<evidence type="ECO:0000256" key="1">
    <source>
        <dbReference type="ARBA" id="ARBA00004651"/>
    </source>
</evidence>
<dbReference type="GO" id="GO:0022857">
    <property type="term" value="F:transmembrane transporter activity"/>
    <property type="evidence" value="ECO:0007669"/>
    <property type="project" value="InterPro"/>
</dbReference>
<dbReference type="InterPro" id="IPR045324">
    <property type="entry name" value="Small_multidrug_res"/>
</dbReference>
<keyword evidence="3" id="KW-1003">Cell membrane</keyword>
<dbReference type="PANTHER" id="PTHR30561">
    <property type="entry name" value="SMR FAMILY PROTON-DEPENDENT DRUG EFFLUX TRANSPORTER SUGE"/>
    <property type="match status" value="1"/>
</dbReference>
<evidence type="ECO:0000256" key="8">
    <source>
        <dbReference type="SAM" id="Phobius"/>
    </source>
</evidence>
<comment type="subcellular location">
    <subcellularLocation>
        <location evidence="1 7">Cell membrane</location>
        <topology evidence="1 7">Multi-pass membrane protein</topology>
    </subcellularLocation>
</comment>
<keyword evidence="2" id="KW-0813">Transport</keyword>
<evidence type="ECO:0000256" key="2">
    <source>
        <dbReference type="ARBA" id="ARBA00022448"/>
    </source>
</evidence>
<dbReference type="GO" id="GO:0005886">
    <property type="term" value="C:plasma membrane"/>
    <property type="evidence" value="ECO:0007669"/>
    <property type="project" value="UniProtKB-SubCell"/>
</dbReference>
<evidence type="ECO:0000256" key="5">
    <source>
        <dbReference type="ARBA" id="ARBA00022989"/>
    </source>
</evidence>
<evidence type="ECO:0000256" key="6">
    <source>
        <dbReference type="ARBA" id="ARBA00023136"/>
    </source>
</evidence>
<dbReference type="SUPFAM" id="SSF103481">
    <property type="entry name" value="Multidrug resistance efflux transporter EmrE"/>
    <property type="match status" value="1"/>
</dbReference>
<dbReference type="Pfam" id="PF00893">
    <property type="entry name" value="Multi_Drug_Res"/>
    <property type="match status" value="1"/>
</dbReference>
<protein>
    <submittedName>
        <fullName evidence="9">QacE family quaternary ammonium compound efflux SMR transporter</fullName>
    </submittedName>
</protein>